<name>A0A098S6B3_9BACT</name>
<proteinExistence type="inferred from homology"/>
<sequence>MINFRPIARVIAVLLMLIGGMMLFGIPFSLYYESGDFWALLNSGLISIITGGALWLIPIPGTTNIKKREGYLIVALGWLAMVTFGMLPYLLSGVIPDVIGAFFETVSGMTTTGASVLTDIESVPKGILFWRSLTQWIGGMGIIVLTVAIFPLLGIGGIELFVAEAPGPTSDKLHPRIRETAKRLWQIYVGLTGLLCIVLLIAGLDFYEAINHALTTMATGGFSTKNASMAYYDLPQVQYPIIFFMFLAGTNYTVIYFGLKGKFKNVWQSDEFRAYLTIVGLLAVIVTLAVHNNTDLSWEKAFRDSLFQIVSIITTTGFVSADYTSWGNALTMLFFVLLFLGACAGSTSGGIKLIRHLVFFKNSFLEFKRILHPRAVIPLKLNGQVVTGRILTHIIIFLLLYMILFVIGSIVVAALGLEFTTAVGATATALGNVGPGIGGVGPVDNFAWLSPPIKFVLSILMLLGRLELFTILVLFTPYFWKSN</sequence>
<keyword evidence="3" id="KW-0813">Transport</keyword>
<dbReference type="GO" id="GO:0005886">
    <property type="term" value="C:plasma membrane"/>
    <property type="evidence" value="ECO:0007669"/>
    <property type="project" value="UniProtKB-SubCell"/>
</dbReference>
<dbReference type="Pfam" id="PF02386">
    <property type="entry name" value="TrkH"/>
    <property type="match status" value="1"/>
</dbReference>
<feature type="transmembrane region" description="Helical" evidence="13">
    <location>
        <begin position="136"/>
        <end position="163"/>
    </location>
</feature>
<dbReference type="InterPro" id="IPR004772">
    <property type="entry name" value="TrkH"/>
</dbReference>
<evidence type="ECO:0000256" key="10">
    <source>
        <dbReference type="ARBA" id="ARBA00023065"/>
    </source>
</evidence>
<evidence type="ECO:0000256" key="8">
    <source>
        <dbReference type="ARBA" id="ARBA00022958"/>
    </source>
</evidence>
<feature type="transmembrane region" description="Helical" evidence="13">
    <location>
        <begin position="37"/>
        <end position="59"/>
    </location>
</feature>
<evidence type="ECO:0000313" key="15">
    <source>
        <dbReference type="Proteomes" id="UP000029736"/>
    </source>
</evidence>
<dbReference type="EMBL" id="JPOS01000029">
    <property type="protein sequence ID" value="KGE87854.1"/>
    <property type="molecule type" value="Genomic_DNA"/>
</dbReference>
<feature type="binding site" evidence="12">
    <location>
        <position position="433"/>
    </location>
    <ligand>
        <name>K(+)</name>
        <dbReference type="ChEBI" id="CHEBI:29103"/>
    </ligand>
</feature>
<dbReference type="InterPro" id="IPR003445">
    <property type="entry name" value="Cat_transpt"/>
</dbReference>
<keyword evidence="11 13" id="KW-0472">Membrane</keyword>
<feature type="transmembrane region" description="Helical" evidence="13">
    <location>
        <begin position="237"/>
        <end position="259"/>
    </location>
</feature>
<keyword evidence="6" id="KW-0633">Potassium transport</keyword>
<evidence type="ECO:0000256" key="7">
    <source>
        <dbReference type="ARBA" id="ARBA00022692"/>
    </source>
</evidence>
<evidence type="ECO:0000256" key="12">
    <source>
        <dbReference type="PIRSR" id="PIRSR006247-1"/>
    </source>
</evidence>
<evidence type="ECO:0000256" key="3">
    <source>
        <dbReference type="ARBA" id="ARBA00022448"/>
    </source>
</evidence>
<dbReference type="PANTHER" id="PTHR32024:SF2">
    <property type="entry name" value="TRK SYSTEM POTASSIUM UPTAKE PROTEIN TRKG-RELATED"/>
    <property type="match status" value="1"/>
</dbReference>
<keyword evidence="10" id="KW-0406">Ion transport</keyword>
<evidence type="ECO:0000256" key="2">
    <source>
        <dbReference type="ARBA" id="ARBA00009137"/>
    </source>
</evidence>
<dbReference type="AlphaFoldDB" id="A0A098S6B3"/>
<feature type="binding site" evidence="12">
    <location>
        <position position="220"/>
    </location>
    <ligand>
        <name>K(+)</name>
        <dbReference type="ChEBI" id="CHEBI:29103"/>
    </ligand>
</feature>
<evidence type="ECO:0000256" key="9">
    <source>
        <dbReference type="ARBA" id="ARBA00022989"/>
    </source>
</evidence>
<feature type="binding site" evidence="12">
    <location>
        <position position="316"/>
    </location>
    <ligand>
        <name>K(+)</name>
        <dbReference type="ChEBI" id="CHEBI:29103"/>
    </ligand>
</feature>
<comment type="subcellular location">
    <subcellularLocation>
        <location evidence="1">Cell inner membrane</location>
        <topology evidence="1">Multi-pass membrane protein</topology>
    </subcellularLocation>
</comment>
<reference evidence="14 15" key="1">
    <citation type="journal article" date="2014" name="Int. J. Syst. Evol. Microbiol.">
        <title>Phaeodactylibacter xiamenensis gen. nov., sp. nov., a member of the family Saprospiraceae isolated from the marine alga Phaeodactylum tricornutum.</title>
        <authorList>
            <person name="Chen Z.Jr."/>
            <person name="Lei X."/>
            <person name="Lai Q."/>
            <person name="Li Y."/>
            <person name="Zhang B."/>
            <person name="Zhang J."/>
            <person name="Zhang H."/>
            <person name="Yang L."/>
            <person name="Zheng W."/>
            <person name="Tian Y."/>
            <person name="Yu Z."/>
            <person name="Xu H.Jr."/>
            <person name="Zheng T."/>
        </authorList>
    </citation>
    <scope>NUCLEOTIDE SEQUENCE [LARGE SCALE GENOMIC DNA]</scope>
    <source>
        <strain evidence="14 15">KD52</strain>
    </source>
</reference>
<feature type="transmembrane region" description="Helical" evidence="13">
    <location>
        <begin position="184"/>
        <end position="204"/>
    </location>
</feature>
<evidence type="ECO:0000256" key="1">
    <source>
        <dbReference type="ARBA" id="ARBA00004429"/>
    </source>
</evidence>
<gene>
    <name evidence="14" type="ORF">IX84_12035</name>
</gene>
<comment type="similarity">
    <text evidence="2">Belongs to the TrkH potassium transport family.</text>
</comment>
<dbReference type="GO" id="GO:0015379">
    <property type="term" value="F:potassium:chloride symporter activity"/>
    <property type="evidence" value="ECO:0007669"/>
    <property type="project" value="InterPro"/>
</dbReference>
<keyword evidence="15" id="KW-1185">Reference proteome</keyword>
<dbReference type="GO" id="GO:0046872">
    <property type="term" value="F:metal ion binding"/>
    <property type="evidence" value="ECO:0007669"/>
    <property type="project" value="UniProtKB-KW"/>
</dbReference>
<evidence type="ECO:0000256" key="5">
    <source>
        <dbReference type="ARBA" id="ARBA00022519"/>
    </source>
</evidence>
<evidence type="ECO:0000256" key="6">
    <source>
        <dbReference type="ARBA" id="ARBA00022538"/>
    </source>
</evidence>
<dbReference type="OrthoDB" id="9810952at2"/>
<evidence type="ECO:0000256" key="11">
    <source>
        <dbReference type="ARBA" id="ARBA00023136"/>
    </source>
</evidence>
<keyword evidence="5" id="KW-0997">Cell inner membrane</keyword>
<feature type="transmembrane region" description="Helical" evidence="13">
    <location>
        <begin position="7"/>
        <end position="31"/>
    </location>
</feature>
<feature type="transmembrane region" description="Helical" evidence="13">
    <location>
        <begin position="390"/>
        <end position="415"/>
    </location>
</feature>
<dbReference type="STRING" id="1524460.IX84_12035"/>
<feature type="binding site" evidence="12">
    <location>
        <position position="315"/>
    </location>
    <ligand>
        <name>K(+)</name>
        <dbReference type="ChEBI" id="CHEBI:29103"/>
    </ligand>
</feature>
<dbReference type="RefSeq" id="WP_044220394.1">
    <property type="nucleotide sequence ID" value="NZ_JBKAGJ010000012.1"/>
</dbReference>
<protein>
    <submittedName>
        <fullName evidence="14">Potassium transporter</fullName>
    </submittedName>
</protein>
<evidence type="ECO:0000256" key="13">
    <source>
        <dbReference type="SAM" id="Phobius"/>
    </source>
</evidence>
<dbReference type="PANTHER" id="PTHR32024">
    <property type="entry name" value="TRK SYSTEM POTASSIUM UPTAKE PROTEIN TRKG-RELATED"/>
    <property type="match status" value="1"/>
</dbReference>
<accession>A0A098S6B3</accession>
<feature type="transmembrane region" description="Helical" evidence="13">
    <location>
        <begin position="71"/>
        <end position="91"/>
    </location>
</feature>
<keyword evidence="9 13" id="KW-1133">Transmembrane helix</keyword>
<dbReference type="PIRSF" id="PIRSF006247">
    <property type="entry name" value="TrkH"/>
    <property type="match status" value="1"/>
</dbReference>
<keyword evidence="4" id="KW-1003">Cell membrane</keyword>
<organism evidence="14 15">
    <name type="scientific">Phaeodactylibacter xiamenensis</name>
    <dbReference type="NCBI Taxonomy" id="1524460"/>
    <lineage>
        <taxon>Bacteria</taxon>
        <taxon>Pseudomonadati</taxon>
        <taxon>Bacteroidota</taxon>
        <taxon>Saprospiria</taxon>
        <taxon>Saprospirales</taxon>
        <taxon>Haliscomenobacteraceae</taxon>
        <taxon>Phaeodactylibacter</taxon>
    </lineage>
</organism>
<feature type="transmembrane region" description="Helical" evidence="13">
    <location>
        <begin position="332"/>
        <end position="354"/>
    </location>
</feature>
<keyword evidence="7 13" id="KW-0812">Transmembrane</keyword>
<comment type="caution">
    <text evidence="14">The sequence shown here is derived from an EMBL/GenBank/DDBJ whole genome shotgun (WGS) entry which is preliminary data.</text>
</comment>
<evidence type="ECO:0000256" key="4">
    <source>
        <dbReference type="ARBA" id="ARBA00022475"/>
    </source>
</evidence>
<feature type="binding site" evidence="12">
    <location>
        <position position="111"/>
    </location>
    <ligand>
        <name>K(+)</name>
        <dbReference type="ChEBI" id="CHEBI:29103"/>
    </ligand>
</feature>
<feature type="binding site" evidence="12">
    <location>
        <position position="112"/>
    </location>
    <ligand>
        <name>K(+)</name>
        <dbReference type="ChEBI" id="CHEBI:29103"/>
    </ligand>
</feature>
<feature type="binding site" evidence="12">
    <location>
        <position position="432"/>
    </location>
    <ligand>
        <name>K(+)</name>
        <dbReference type="ChEBI" id="CHEBI:29103"/>
    </ligand>
</feature>
<feature type="transmembrane region" description="Helical" evidence="13">
    <location>
        <begin position="271"/>
        <end position="290"/>
    </location>
</feature>
<dbReference type="Proteomes" id="UP000029736">
    <property type="component" value="Unassembled WGS sequence"/>
</dbReference>
<evidence type="ECO:0000313" key="14">
    <source>
        <dbReference type="EMBL" id="KGE87854.1"/>
    </source>
</evidence>
<feature type="transmembrane region" description="Helical" evidence="13">
    <location>
        <begin position="455"/>
        <end position="480"/>
    </location>
</feature>
<keyword evidence="8 12" id="KW-0630">Potassium</keyword>
<keyword evidence="12" id="KW-0479">Metal-binding</keyword>